<dbReference type="PROSITE" id="PS50995">
    <property type="entry name" value="HTH_MARR_2"/>
    <property type="match status" value="1"/>
</dbReference>
<dbReference type="EMBL" id="DVGZ01000019">
    <property type="protein sequence ID" value="HIR46366.1"/>
    <property type="molecule type" value="Genomic_DNA"/>
</dbReference>
<dbReference type="Gene3D" id="1.10.10.10">
    <property type="entry name" value="Winged helix-like DNA-binding domain superfamily/Winged helix DNA-binding domain"/>
    <property type="match status" value="1"/>
</dbReference>
<reference evidence="5" key="2">
    <citation type="journal article" date="2021" name="PeerJ">
        <title>Extensive microbial diversity within the chicken gut microbiome revealed by metagenomics and culture.</title>
        <authorList>
            <person name="Gilroy R."/>
            <person name="Ravi A."/>
            <person name="Getino M."/>
            <person name="Pursley I."/>
            <person name="Horton D.L."/>
            <person name="Alikhan N.F."/>
            <person name="Baker D."/>
            <person name="Gharbi K."/>
            <person name="Hall N."/>
            <person name="Watson M."/>
            <person name="Adriaenssens E.M."/>
            <person name="Foster-Nyarko E."/>
            <person name="Jarju S."/>
            <person name="Secka A."/>
            <person name="Antonio M."/>
            <person name="Oren A."/>
            <person name="Chaudhuri R.R."/>
            <person name="La Ragione R."/>
            <person name="Hildebrand F."/>
            <person name="Pallen M.J."/>
        </authorList>
    </citation>
    <scope>NUCLEOTIDE SEQUENCE</scope>
    <source>
        <strain evidence="5">ChiSxjej1B13-7958</strain>
    </source>
</reference>
<dbReference type="Pfam" id="PF12802">
    <property type="entry name" value="MarR_2"/>
    <property type="match status" value="1"/>
</dbReference>
<keyword evidence="2" id="KW-0238">DNA-binding</keyword>
<dbReference type="SMART" id="SM00347">
    <property type="entry name" value="HTH_MARR"/>
    <property type="match status" value="1"/>
</dbReference>
<proteinExistence type="predicted"/>
<evidence type="ECO:0000256" key="1">
    <source>
        <dbReference type="ARBA" id="ARBA00023015"/>
    </source>
</evidence>
<keyword evidence="3" id="KW-0804">Transcription</keyword>
<dbReference type="InterPro" id="IPR036390">
    <property type="entry name" value="WH_DNA-bd_sf"/>
</dbReference>
<name>A0A9D1DD88_9FIRM</name>
<reference evidence="5" key="1">
    <citation type="submission" date="2020-10" db="EMBL/GenBank/DDBJ databases">
        <authorList>
            <person name="Gilroy R."/>
        </authorList>
    </citation>
    <scope>NUCLEOTIDE SEQUENCE</scope>
    <source>
        <strain evidence="5">ChiSxjej1B13-7958</strain>
    </source>
</reference>
<dbReference type="InterPro" id="IPR000835">
    <property type="entry name" value="HTH_MarR-typ"/>
</dbReference>
<organism evidence="5 6">
    <name type="scientific">Candidatus Caccousia avicola</name>
    <dbReference type="NCBI Taxonomy" id="2840721"/>
    <lineage>
        <taxon>Bacteria</taxon>
        <taxon>Bacillati</taxon>
        <taxon>Bacillota</taxon>
        <taxon>Clostridia</taxon>
        <taxon>Eubacteriales</taxon>
        <taxon>Oscillospiraceae</taxon>
        <taxon>Oscillospiraceae incertae sedis</taxon>
        <taxon>Candidatus Caccousia</taxon>
    </lineage>
</organism>
<dbReference type="GO" id="GO:0003700">
    <property type="term" value="F:DNA-binding transcription factor activity"/>
    <property type="evidence" value="ECO:0007669"/>
    <property type="project" value="InterPro"/>
</dbReference>
<sequence length="158" mass="17612">MAGEESLILLIKQLHLALEQCAKEQMEGCGVSPTQGLILGYLFSREGESVYSVDLHAHLGISKSAVSSELRKLKENGYLTFHDNPGDDRKKRIVLTEKADGIRKILSEALQKREESICRGIPAESVESTKKCLLLMRANIRKECGRRTTHGKYLVSTN</sequence>
<dbReference type="AlphaFoldDB" id="A0A9D1DD88"/>
<dbReference type="InterPro" id="IPR036388">
    <property type="entry name" value="WH-like_DNA-bd_sf"/>
</dbReference>
<keyword evidence="1" id="KW-0805">Transcription regulation</keyword>
<dbReference type="SUPFAM" id="SSF46785">
    <property type="entry name" value="Winged helix' DNA-binding domain"/>
    <property type="match status" value="1"/>
</dbReference>
<dbReference type="PANTHER" id="PTHR42756">
    <property type="entry name" value="TRANSCRIPTIONAL REGULATOR, MARR"/>
    <property type="match status" value="1"/>
</dbReference>
<evidence type="ECO:0000259" key="4">
    <source>
        <dbReference type="PROSITE" id="PS50995"/>
    </source>
</evidence>
<feature type="domain" description="HTH marR-type" evidence="4">
    <location>
        <begin position="4"/>
        <end position="138"/>
    </location>
</feature>
<dbReference type="Proteomes" id="UP000824242">
    <property type="component" value="Unassembled WGS sequence"/>
</dbReference>
<dbReference type="PANTHER" id="PTHR42756:SF1">
    <property type="entry name" value="TRANSCRIPTIONAL REPRESSOR OF EMRAB OPERON"/>
    <property type="match status" value="1"/>
</dbReference>
<dbReference type="GO" id="GO:0003677">
    <property type="term" value="F:DNA binding"/>
    <property type="evidence" value="ECO:0007669"/>
    <property type="project" value="UniProtKB-KW"/>
</dbReference>
<evidence type="ECO:0000313" key="6">
    <source>
        <dbReference type="Proteomes" id="UP000824242"/>
    </source>
</evidence>
<protein>
    <submittedName>
        <fullName evidence="5">Winged helix-turn-helix transcriptional regulator</fullName>
    </submittedName>
</protein>
<evidence type="ECO:0000313" key="5">
    <source>
        <dbReference type="EMBL" id="HIR46366.1"/>
    </source>
</evidence>
<evidence type="ECO:0000256" key="3">
    <source>
        <dbReference type="ARBA" id="ARBA00023163"/>
    </source>
</evidence>
<comment type="caution">
    <text evidence="5">The sequence shown here is derived from an EMBL/GenBank/DDBJ whole genome shotgun (WGS) entry which is preliminary data.</text>
</comment>
<gene>
    <name evidence="5" type="ORF">IAB89_01715</name>
</gene>
<accession>A0A9D1DD88</accession>
<evidence type="ECO:0000256" key="2">
    <source>
        <dbReference type="ARBA" id="ARBA00023125"/>
    </source>
</evidence>